<evidence type="ECO:0000256" key="4">
    <source>
        <dbReference type="ARBA" id="ARBA00011903"/>
    </source>
</evidence>
<evidence type="ECO:0000259" key="20">
    <source>
        <dbReference type="Pfam" id="PF13807"/>
    </source>
</evidence>
<evidence type="ECO:0000256" key="16">
    <source>
        <dbReference type="SAM" id="Coils"/>
    </source>
</evidence>
<keyword evidence="13 17" id="KW-0472">Membrane</keyword>
<dbReference type="SUPFAM" id="SSF52540">
    <property type="entry name" value="P-loop containing nucleoside triphosphate hydrolases"/>
    <property type="match status" value="1"/>
</dbReference>
<keyword evidence="5" id="KW-1003">Cell membrane</keyword>
<dbReference type="Pfam" id="PF13614">
    <property type="entry name" value="AAA_31"/>
    <property type="match status" value="1"/>
</dbReference>
<keyword evidence="14 21" id="KW-0829">Tyrosine-protein kinase</keyword>
<dbReference type="HOGENOM" id="CLU_009912_2_1_0"/>
<feature type="domain" description="Tyrosine-protein kinase G-rich" evidence="20">
    <location>
        <begin position="393"/>
        <end position="465"/>
    </location>
</feature>
<feature type="domain" description="Polysaccharide chain length determinant N-terminal" evidence="18">
    <location>
        <begin position="26"/>
        <end position="122"/>
    </location>
</feature>
<keyword evidence="7" id="KW-0808">Transferase</keyword>
<dbReference type="STRING" id="204669.Acid345_0835"/>
<evidence type="ECO:0000256" key="13">
    <source>
        <dbReference type="ARBA" id="ARBA00023136"/>
    </source>
</evidence>
<evidence type="ECO:0000256" key="3">
    <source>
        <dbReference type="ARBA" id="ARBA00008883"/>
    </source>
</evidence>
<dbReference type="RefSeq" id="WP_011521642.1">
    <property type="nucleotide sequence ID" value="NC_008009.1"/>
</dbReference>
<name>Q1ITG0_KORVE</name>
<dbReference type="PANTHER" id="PTHR32309:SF13">
    <property type="entry name" value="FERRIC ENTEROBACTIN TRANSPORT PROTEIN FEPE"/>
    <property type="match status" value="1"/>
</dbReference>
<evidence type="ECO:0000256" key="1">
    <source>
        <dbReference type="ARBA" id="ARBA00004429"/>
    </source>
</evidence>
<comment type="catalytic activity">
    <reaction evidence="15">
        <text>L-tyrosyl-[protein] + ATP = O-phospho-L-tyrosyl-[protein] + ADP + H(+)</text>
        <dbReference type="Rhea" id="RHEA:10596"/>
        <dbReference type="Rhea" id="RHEA-COMP:10136"/>
        <dbReference type="Rhea" id="RHEA-COMP:20101"/>
        <dbReference type="ChEBI" id="CHEBI:15378"/>
        <dbReference type="ChEBI" id="CHEBI:30616"/>
        <dbReference type="ChEBI" id="CHEBI:46858"/>
        <dbReference type="ChEBI" id="CHEBI:61978"/>
        <dbReference type="ChEBI" id="CHEBI:456216"/>
        <dbReference type="EC" id="2.7.10.2"/>
    </reaction>
</comment>
<dbReference type="FunFam" id="3.40.50.300:FF:000527">
    <property type="entry name" value="Tyrosine-protein kinase etk"/>
    <property type="match status" value="1"/>
</dbReference>
<evidence type="ECO:0000256" key="5">
    <source>
        <dbReference type="ARBA" id="ARBA00022475"/>
    </source>
</evidence>
<dbReference type="eggNOG" id="COG0489">
    <property type="taxonomic scope" value="Bacteria"/>
</dbReference>
<accession>Q1ITG0</accession>
<evidence type="ECO:0000256" key="10">
    <source>
        <dbReference type="ARBA" id="ARBA00022777"/>
    </source>
</evidence>
<comment type="similarity">
    <text evidence="2">Belongs to the CpsD/CapB family.</text>
</comment>
<dbReference type="CDD" id="cd05387">
    <property type="entry name" value="BY-kinase"/>
    <property type="match status" value="1"/>
</dbReference>
<dbReference type="GO" id="GO:0005524">
    <property type="term" value="F:ATP binding"/>
    <property type="evidence" value="ECO:0007669"/>
    <property type="project" value="UniProtKB-KW"/>
</dbReference>
<keyword evidence="6" id="KW-0997">Cell inner membrane</keyword>
<keyword evidence="8 17" id="KW-0812">Transmembrane</keyword>
<comment type="subcellular location">
    <subcellularLocation>
        <location evidence="1">Cell inner membrane</location>
        <topology evidence="1">Multi-pass membrane protein</topology>
    </subcellularLocation>
</comment>
<sequence length="743" mass="81764">MEKFSQIENVQGASRTSWADVQEDREADLLHVLYVLRRHLQMIIGVTAFGVLVAILFCLFMKPRYEGMADLNVHPEESAALDMGALGDLATGAGGLDWSSKLETQARILKSDTLAWDVISQLRLDQNEAFATKSLFGRSLQTPVGKDVSSVDEARKSKLLTRFSKALRVEAVPKTQVIEIRFRSTDPALAAKVVNTLTSSYMHHNFMTRFEATMQASAWLQQRLTELKNNVEESQRKLAEYQSKANIIGTDETDNLAVSDLTDVSKQLTDAESDRIMKEAKYRLAQTGNPELIGTILPDSVLPVLRSQEADLRNQLAQYSTKFGSNYPKVIQLNNQLAQTDASLKKEIRDIEERFRTEYESAKRTEDQLRASVENRKKEAFSQSAKFSQYDILKNEVASGRSLYEDLLRKLNEAGIAAGLKSTNVDVIDPSAVPQLPVLPNVPLFIALGLFGGAFLGVCSAFVKESIDQTISSPEDAEEMAGISTIGLIPHFSMEGLNALATENQSVLARVPLAADRPQSKLAEAFRALRTSLLLANAGAPPKVIMITSAQPGDGKSTVSVNISAVLAQSGARVLLVDADLRRGVLARNLKVMPEGGLSECLAGRKSWRDLIIPVNGVANMWVLPAGHRPPSPADLFTSNKMEEILNEWRGAFDHVVIDTPPVVAVTDGVVLSQKTDAVLLIARASRTGRHPLRHARMLLAKVRANVVGLVVNDFDAKAKYYGYSYSYDKYYVEDKTETTVNN</sequence>
<evidence type="ECO:0000256" key="17">
    <source>
        <dbReference type="SAM" id="Phobius"/>
    </source>
</evidence>
<dbReference type="AlphaFoldDB" id="Q1ITG0"/>
<keyword evidence="9" id="KW-0547">Nucleotide-binding</keyword>
<keyword evidence="12 17" id="KW-1133">Transmembrane helix</keyword>
<evidence type="ECO:0000256" key="11">
    <source>
        <dbReference type="ARBA" id="ARBA00022840"/>
    </source>
</evidence>
<feature type="domain" description="AAA" evidence="19">
    <location>
        <begin position="543"/>
        <end position="680"/>
    </location>
</feature>
<dbReference type="OrthoDB" id="9794577at2"/>
<evidence type="ECO:0000256" key="8">
    <source>
        <dbReference type="ARBA" id="ARBA00022692"/>
    </source>
</evidence>
<evidence type="ECO:0000256" key="12">
    <source>
        <dbReference type="ARBA" id="ARBA00022989"/>
    </source>
</evidence>
<dbReference type="EnsemblBacteria" id="ABF39840">
    <property type="protein sequence ID" value="ABF39840"/>
    <property type="gene ID" value="Acid345_0835"/>
</dbReference>
<dbReference type="Gene3D" id="3.40.50.300">
    <property type="entry name" value="P-loop containing nucleotide triphosphate hydrolases"/>
    <property type="match status" value="1"/>
</dbReference>
<dbReference type="InterPro" id="IPR005702">
    <property type="entry name" value="Wzc-like_C"/>
</dbReference>
<evidence type="ECO:0000256" key="6">
    <source>
        <dbReference type="ARBA" id="ARBA00022519"/>
    </source>
</evidence>
<dbReference type="InterPro" id="IPR032807">
    <property type="entry name" value="GNVR"/>
</dbReference>
<gene>
    <name evidence="21" type="ordered locus">Acid345_0835</name>
</gene>
<dbReference type="NCBIfam" id="TIGR01007">
    <property type="entry name" value="eps_fam"/>
    <property type="match status" value="1"/>
</dbReference>
<dbReference type="Proteomes" id="UP000002432">
    <property type="component" value="Chromosome"/>
</dbReference>
<dbReference type="InterPro" id="IPR025669">
    <property type="entry name" value="AAA_dom"/>
</dbReference>
<protein>
    <recommendedName>
        <fullName evidence="4">non-specific protein-tyrosine kinase</fullName>
        <ecNumber evidence="4">2.7.10.2</ecNumber>
    </recommendedName>
</protein>
<evidence type="ECO:0000313" key="22">
    <source>
        <dbReference type="Proteomes" id="UP000002432"/>
    </source>
</evidence>
<keyword evidence="16" id="KW-0175">Coiled coil</keyword>
<dbReference type="GO" id="GO:0004715">
    <property type="term" value="F:non-membrane spanning protein tyrosine kinase activity"/>
    <property type="evidence" value="ECO:0007669"/>
    <property type="project" value="UniProtKB-EC"/>
</dbReference>
<dbReference type="PANTHER" id="PTHR32309">
    <property type="entry name" value="TYROSINE-PROTEIN KINASE"/>
    <property type="match status" value="1"/>
</dbReference>
<evidence type="ECO:0000256" key="14">
    <source>
        <dbReference type="ARBA" id="ARBA00023137"/>
    </source>
</evidence>
<feature type="transmembrane region" description="Helical" evidence="17">
    <location>
        <begin position="40"/>
        <end position="61"/>
    </location>
</feature>
<dbReference type="EMBL" id="CP000360">
    <property type="protein sequence ID" value="ABF39840.1"/>
    <property type="molecule type" value="Genomic_DNA"/>
</dbReference>
<keyword evidence="22" id="KW-1185">Reference proteome</keyword>
<dbReference type="InterPro" id="IPR027417">
    <property type="entry name" value="P-loop_NTPase"/>
</dbReference>
<comment type="similarity">
    <text evidence="3">Belongs to the etk/wzc family.</text>
</comment>
<dbReference type="GO" id="GO:0042802">
    <property type="term" value="F:identical protein binding"/>
    <property type="evidence" value="ECO:0007669"/>
    <property type="project" value="UniProtKB-ARBA"/>
</dbReference>
<proteinExistence type="inferred from homology"/>
<dbReference type="eggNOG" id="COG3206">
    <property type="taxonomic scope" value="Bacteria"/>
</dbReference>
<dbReference type="EC" id="2.7.10.2" evidence="4"/>
<evidence type="ECO:0000256" key="7">
    <source>
        <dbReference type="ARBA" id="ARBA00022679"/>
    </source>
</evidence>
<organism evidence="21 22">
    <name type="scientific">Koribacter versatilis (strain Ellin345)</name>
    <dbReference type="NCBI Taxonomy" id="204669"/>
    <lineage>
        <taxon>Bacteria</taxon>
        <taxon>Pseudomonadati</taxon>
        <taxon>Acidobacteriota</taxon>
        <taxon>Terriglobia</taxon>
        <taxon>Terriglobales</taxon>
        <taxon>Candidatus Korobacteraceae</taxon>
        <taxon>Candidatus Korobacter</taxon>
    </lineage>
</organism>
<keyword evidence="10 21" id="KW-0418">Kinase</keyword>
<dbReference type="InterPro" id="IPR003856">
    <property type="entry name" value="LPS_length_determ_N"/>
</dbReference>
<dbReference type="KEGG" id="aba:Acid345_0835"/>
<dbReference type="GO" id="GO:0005886">
    <property type="term" value="C:plasma membrane"/>
    <property type="evidence" value="ECO:0007669"/>
    <property type="project" value="UniProtKB-SubCell"/>
</dbReference>
<evidence type="ECO:0000256" key="9">
    <source>
        <dbReference type="ARBA" id="ARBA00022741"/>
    </source>
</evidence>
<keyword evidence="11" id="KW-0067">ATP-binding</keyword>
<feature type="coiled-coil region" evidence="16">
    <location>
        <begin position="334"/>
        <end position="379"/>
    </location>
</feature>
<reference evidence="21 22" key="1">
    <citation type="journal article" date="2009" name="Appl. Environ. Microbiol.">
        <title>Three genomes from the phylum Acidobacteria provide insight into the lifestyles of these microorganisms in soils.</title>
        <authorList>
            <person name="Ward N.L."/>
            <person name="Challacombe J.F."/>
            <person name="Janssen P.H."/>
            <person name="Henrissat B."/>
            <person name="Coutinho P.M."/>
            <person name="Wu M."/>
            <person name="Xie G."/>
            <person name="Haft D.H."/>
            <person name="Sait M."/>
            <person name="Badger J."/>
            <person name="Barabote R.D."/>
            <person name="Bradley B."/>
            <person name="Brettin T.S."/>
            <person name="Brinkac L.M."/>
            <person name="Bruce D."/>
            <person name="Creasy T."/>
            <person name="Daugherty S.C."/>
            <person name="Davidsen T.M."/>
            <person name="DeBoy R.T."/>
            <person name="Detter J.C."/>
            <person name="Dodson R.J."/>
            <person name="Durkin A.S."/>
            <person name="Ganapathy A."/>
            <person name="Gwinn-Giglio M."/>
            <person name="Han C.S."/>
            <person name="Khouri H."/>
            <person name="Kiss H."/>
            <person name="Kothari S.P."/>
            <person name="Madupu R."/>
            <person name="Nelson K.E."/>
            <person name="Nelson W.C."/>
            <person name="Paulsen I."/>
            <person name="Penn K."/>
            <person name="Ren Q."/>
            <person name="Rosovitz M.J."/>
            <person name="Selengut J.D."/>
            <person name="Shrivastava S."/>
            <person name="Sullivan S.A."/>
            <person name="Tapia R."/>
            <person name="Thompson L.S."/>
            <person name="Watkins K.L."/>
            <person name="Yang Q."/>
            <person name="Yu C."/>
            <person name="Zafar N."/>
            <person name="Zhou L."/>
            <person name="Kuske C.R."/>
        </authorList>
    </citation>
    <scope>NUCLEOTIDE SEQUENCE [LARGE SCALE GENOMIC DNA]</scope>
    <source>
        <strain evidence="21 22">Ellin345</strain>
    </source>
</reference>
<evidence type="ECO:0000259" key="19">
    <source>
        <dbReference type="Pfam" id="PF13614"/>
    </source>
</evidence>
<dbReference type="InterPro" id="IPR050445">
    <property type="entry name" value="Bact_polysacc_biosynth/exp"/>
</dbReference>
<evidence type="ECO:0000259" key="18">
    <source>
        <dbReference type="Pfam" id="PF02706"/>
    </source>
</evidence>
<feature type="coiled-coil region" evidence="16">
    <location>
        <begin position="217"/>
        <end position="244"/>
    </location>
</feature>
<evidence type="ECO:0000313" key="21">
    <source>
        <dbReference type="EMBL" id="ABF39840.1"/>
    </source>
</evidence>
<dbReference type="Pfam" id="PF02706">
    <property type="entry name" value="Wzz"/>
    <property type="match status" value="1"/>
</dbReference>
<dbReference type="Pfam" id="PF13807">
    <property type="entry name" value="GNVR"/>
    <property type="match status" value="1"/>
</dbReference>
<evidence type="ECO:0000256" key="15">
    <source>
        <dbReference type="ARBA" id="ARBA00051245"/>
    </source>
</evidence>
<evidence type="ECO:0000256" key="2">
    <source>
        <dbReference type="ARBA" id="ARBA00007316"/>
    </source>
</evidence>